<gene>
    <name evidence="1" type="ORF">OCBIM_22035686mg</name>
</gene>
<protein>
    <submittedName>
        <fullName evidence="1">Uncharacterized protein</fullName>
    </submittedName>
</protein>
<reference evidence="1" key="1">
    <citation type="submission" date="2015-07" db="EMBL/GenBank/DDBJ databases">
        <title>MeaNS - Measles Nucleotide Surveillance Program.</title>
        <authorList>
            <person name="Tran T."/>
            <person name="Druce J."/>
        </authorList>
    </citation>
    <scope>NUCLEOTIDE SEQUENCE</scope>
    <source>
        <strain evidence="1">UCB-OBI-ISO-001</strain>
        <tissue evidence="1">Gonad</tissue>
    </source>
</reference>
<name>A0A0L8GD23_OCTBM</name>
<evidence type="ECO:0000313" key="1">
    <source>
        <dbReference type="EMBL" id="KOF74734.1"/>
    </source>
</evidence>
<accession>A0A0L8GD23</accession>
<proteinExistence type="predicted"/>
<dbReference type="EMBL" id="KQ422516">
    <property type="protein sequence ID" value="KOF74734.1"/>
    <property type="molecule type" value="Genomic_DNA"/>
</dbReference>
<sequence>MQETFSGVWYSREVSFNLMLYPCHITYIHPRGIYECHTLSQIFSSSHPSSVFLNLGILLLQKRK</sequence>
<dbReference type="AlphaFoldDB" id="A0A0L8GD23"/>
<organism evidence="1">
    <name type="scientific">Octopus bimaculoides</name>
    <name type="common">California two-spotted octopus</name>
    <dbReference type="NCBI Taxonomy" id="37653"/>
    <lineage>
        <taxon>Eukaryota</taxon>
        <taxon>Metazoa</taxon>
        <taxon>Spiralia</taxon>
        <taxon>Lophotrochozoa</taxon>
        <taxon>Mollusca</taxon>
        <taxon>Cephalopoda</taxon>
        <taxon>Coleoidea</taxon>
        <taxon>Octopodiformes</taxon>
        <taxon>Octopoda</taxon>
        <taxon>Incirrata</taxon>
        <taxon>Octopodidae</taxon>
        <taxon>Octopus</taxon>
    </lineage>
</organism>